<comment type="caution">
    <text evidence="1">The sequence shown here is derived from an EMBL/GenBank/DDBJ whole genome shotgun (WGS) entry which is preliminary data.</text>
</comment>
<keyword evidence="2" id="KW-1185">Reference proteome</keyword>
<evidence type="ECO:0000313" key="2">
    <source>
        <dbReference type="Proteomes" id="UP001342826"/>
    </source>
</evidence>
<organism evidence="1 2">
    <name type="scientific">Metabacillus fastidiosus</name>
    <dbReference type="NCBI Taxonomy" id="1458"/>
    <lineage>
        <taxon>Bacteria</taxon>
        <taxon>Bacillati</taxon>
        <taxon>Bacillota</taxon>
        <taxon>Bacilli</taxon>
        <taxon>Bacillales</taxon>
        <taxon>Bacillaceae</taxon>
        <taxon>Metabacillus</taxon>
    </lineage>
</organism>
<dbReference type="SUPFAM" id="SSF51338">
    <property type="entry name" value="Composite domain of metallo-dependent hydrolases"/>
    <property type="match status" value="1"/>
</dbReference>
<dbReference type="EMBL" id="JARTFS010000005">
    <property type="protein sequence ID" value="MED4400695.1"/>
    <property type="molecule type" value="Genomic_DNA"/>
</dbReference>
<gene>
    <name evidence="1" type="ORF">P9271_05045</name>
</gene>
<reference evidence="1 2" key="1">
    <citation type="submission" date="2023-03" db="EMBL/GenBank/DDBJ databases">
        <title>Bacillus Genome Sequencing.</title>
        <authorList>
            <person name="Dunlap C."/>
        </authorList>
    </citation>
    <scope>NUCLEOTIDE SEQUENCE [LARGE SCALE GENOMIC DNA]</scope>
    <source>
        <strain evidence="1 2">NRS-1717</strain>
    </source>
</reference>
<evidence type="ECO:0000313" key="1">
    <source>
        <dbReference type="EMBL" id="MED4400695.1"/>
    </source>
</evidence>
<protein>
    <submittedName>
        <fullName evidence="1">Uncharacterized protein</fullName>
    </submittedName>
</protein>
<dbReference type="RefSeq" id="WP_328014952.1">
    <property type="nucleotide sequence ID" value="NZ_JARTFS010000005.1"/>
</dbReference>
<name>A0ABU6NU75_9BACI</name>
<dbReference type="InterPro" id="IPR011059">
    <property type="entry name" value="Metal-dep_hydrolase_composite"/>
</dbReference>
<accession>A0ABU6NU75</accession>
<sequence>MTYIIDRANMLTNNGVEQTSLLIKNNQVEFIRPALDNFKYMKMNMSRYLLTPGYVMPDFSLNSSLHFTQFKEIMIHKLMKKGCTAVLTVVSIQYEKELDSAVKNQRQLMINSPIDFYIGVKINLEKLTPSFIRSCKKLRIPVIFIEFNNEYELEKKPWGWIRDAMFSSPITLIPYPAGDHSKLLNKWKIITKKHKMSSLNECPKEHAPLEKEMLMTIGIYPEKGEIRAGSEVDYNMYDLSELSLQVDEKTFLHYDSHNPVFTVHKGRLINVNSRIIFKPGYGEECFITIPSRFIIQHTSL</sequence>
<dbReference type="Proteomes" id="UP001342826">
    <property type="component" value="Unassembled WGS sequence"/>
</dbReference>
<proteinExistence type="predicted"/>